<feature type="region of interest" description="Disordered" evidence="1">
    <location>
        <begin position="40"/>
        <end position="84"/>
    </location>
</feature>
<dbReference type="Pfam" id="PF06911">
    <property type="entry name" value="Senescence"/>
    <property type="match status" value="1"/>
</dbReference>
<feature type="compositionally biased region" description="Acidic residues" evidence="1">
    <location>
        <begin position="57"/>
        <end position="67"/>
    </location>
</feature>
<sequence length="343" mass="36676">MLARGGRVFGVWLSRRSIYAERSALRLFLIQQRAWKPLCTSSRGSSIPEDKEYKVIEDEEIKEDSEENFQSSGEEKTRGEAGEDDAIAKAVELIKNAIISGEEATSEGFRSGEKFATKGIEATRDAMVKGSPLKLDLKIPQNLHAVLDSTSKIVKEGKRSADMAAERAGEAATGVRASLESVGDRFSDSIPGLPSVVKDLPLTPELEKALETAVKGADRIAGEGKGIALIMAGAVKELSKEGSSSAARLAESFAGSTVEVIRHSLGKDAGTLAEGAFQLAREVTAGEEKIKTEQKQDMEQASESADAAEVEASEAMSEPKASEEAEKVSEGGQMERTEKPDQN</sequence>
<reference evidence="3" key="1">
    <citation type="submission" date="2021-01" db="EMBL/GenBank/DDBJ databases">
        <authorList>
            <person name="Corre E."/>
            <person name="Pelletier E."/>
            <person name="Niang G."/>
            <person name="Scheremetjew M."/>
            <person name="Finn R."/>
            <person name="Kale V."/>
            <person name="Holt S."/>
            <person name="Cochrane G."/>
            <person name="Meng A."/>
            <person name="Brown T."/>
            <person name="Cohen L."/>
        </authorList>
    </citation>
    <scope>NUCLEOTIDE SEQUENCE</scope>
    <source>
        <strain evidence="3">CCMP2058</strain>
    </source>
</reference>
<evidence type="ECO:0000256" key="1">
    <source>
        <dbReference type="SAM" id="MobiDB-lite"/>
    </source>
</evidence>
<proteinExistence type="predicted"/>
<feature type="compositionally biased region" description="Basic and acidic residues" evidence="1">
    <location>
        <begin position="288"/>
        <end position="298"/>
    </location>
</feature>
<feature type="domain" description="Senescence" evidence="2">
    <location>
        <begin position="86"/>
        <end position="284"/>
    </location>
</feature>
<gene>
    <name evidence="3" type="ORF">LAMO00422_LOCUS21951</name>
</gene>
<feature type="compositionally biased region" description="Basic and acidic residues" evidence="1">
    <location>
        <begin position="320"/>
        <end position="343"/>
    </location>
</feature>
<dbReference type="EMBL" id="HBEM01032156">
    <property type="protein sequence ID" value="CAD8462991.1"/>
    <property type="molecule type" value="Transcribed_RNA"/>
</dbReference>
<name>A0A7S0H637_9EUKA</name>
<dbReference type="InterPro" id="IPR009686">
    <property type="entry name" value="Senescence/spartin_C"/>
</dbReference>
<dbReference type="AlphaFoldDB" id="A0A7S0H637"/>
<accession>A0A7S0H637</accession>
<feature type="region of interest" description="Disordered" evidence="1">
    <location>
        <begin position="288"/>
        <end position="343"/>
    </location>
</feature>
<evidence type="ECO:0000259" key="2">
    <source>
        <dbReference type="Pfam" id="PF06911"/>
    </source>
</evidence>
<organism evidence="3">
    <name type="scientific">Amorphochlora amoebiformis</name>
    <dbReference type="NCBI Taxonomy" id="1561963"/>
    <lineage>
        <taxon>Eukaryota</taxon>
        <taxon>Sar</taxon>
        <taxon>Rhizaria</taxon>
        <taxon>Cercozoa</taxon>
        <taxon>Chlorarachniophyceae</taxon>
        <taxon>Amorphochlora</taxon>
    </lineage>
</organism>
<protein>
    <recommendedName>
        <fullName evidence="2">Senescence domain-containing protein</fullName>
    </recommendedName>
</protein>
<evidence type="ECO:0000313" key="3">
    <source>
        <dbReference type="EMBL" id="CAD8462991.1"/>
    </source>
</evidence>